<evidence type="ECO:0000313" key="3">
    <source>
        <dbReference type="Proteomes" id="UP000194761"/>
    </source>
</evidence>
<keyword evidence="1" id="KW-0812">Transmembrane</keyword>
<dbReference type="RefSeq" id="WP_086576193.1">
    <property type="nucleotide sequence ID" value="NZ_NGFP01000134.1"/>
</dbReference>
<dbReference type="AlphaFoldDB" id="A0A243RFK7"/>
<keyword evidence="1" id="KW-0472">Membrane</keyword>
<sequence length="74" mass="7605">MKHVTVSIIGMLLLLVLGAQGAIRLLADHDNAGLLAWLPGGFAVWLACYAVAAVAGALLAGWGGKKTRRGSHGQ</sequence>
<comment type="caution">
    <text evidence="2">The sequence shown here is derived from an EMBL/GenBank/DDBJ whole genome shotgun (WGS) entry which is preliminary data.</text>
</comment>
<evidence type="ECO:0000256" key="1">
    <source>
        <dbReference type="SAM" id="Phobius"/>
    </source>
</evidence>
<evidence type="ECO:0000313" key="2">
    <source>
        <dbReference type="EMBL" id="OUC93517.1"/>
    </source>
</evidence>
<feature type="transmembrane region" description="Helical" evidence="1">
    <location>
        <begin position="37"/>
        <end position="62"/>
    </location>
</feature>
<dbReference type="Proteomes" id="UP000194761">
    <property type="component" value="Unassembled WGS sequence"/>
</dbReference>
<keyword evidence="1" id="KW-1133">Transmembrane helix</keyword>
<dbReference type="EMBL" id="NGFP01000134">
    <property type="protein sequence ID" value="OUC93517.1"/>
    <property type="molecule type" value="Genomic_DNA"/>
</dbReference>
<name>A0A243RFK7_9ACTN</name>
<protein>
    <submittedName>
        <fullName evidence="2">Uncharacterized protein</fullName>
    </submittedName>
</protein>
<proteinExistence type="predicted"/>
<accession>A0A243RFK7</accession>
<reference evidence="2 3" key="1">
    <citation type="submission" date="2017-05" db="EMBL/GenBank/DDBJ databases">
        <title>Biotechnological potential of actinobacteria isolated from South African environments.</title>
        <authorList>
            <person name="Le Roes-Hill M."/>
            <person name="Prins A."/>
            <person name="Durrell K.A."/>
        </authorList>
    </citation>
    <scope>NUCLEOTIDE SEQUENCE [LARGE SCALE GENOMIC DNA]</scope>
    <source>
        <strain evidence="2">M26</strain>
    </source>
</reference>
<organism evidence="2 3">
    <name type="scientific">Streptosporangium minutum</name>
    <dbReference type="NCBI Taxonomy" id="569862"/>
    <lineage>
        <taxon>Bacteria</taxon>
        <taxon>Bacillati</taxon>
        <taxon>Actinomycetota</taxon>
        <taxon>Actinomycetes</taxon>
        <taxon>Streptosporangiales</taxon>
        <taxon>Streptosporangiaceae</taxon>
        <taxon>Streptosporangium</taxon>
    </lineage>
</organism>
<gene>
    <name evidence="2" type="ORF">CA984_26100</name>
</gene>
<keyword evidence="3" id="KW-1185">Reference proteome</keyword>